<evidence type="ECO:0000313" key="1">
    <source>
        <dbReference type="EMBL" id="KXU37527.1"/>
    </source>
</evidence>
<evidence type="ECO:0008006" key="3">
    <source>
        <dbReference type="Google" id="ProtNLM"/>
    </source>
</evidence>
<organism evidence="1 2">
    <name type="scientific">Cephaloticoccus primus</name>
    <dbReference type="NCBI Taxonomy" id="1548207"/>
    <lineage>
        <taxon>Bacteria</taxon>
        <taxon>Pseudomonadati</taxon>
        <taxon>Verrucomicrobiota</taxon>
        <taxon>Opitutia</taxon>
        <taxon>Opitutales</taxon>
        <taxon>Opitutaceae</taxon>
        <taxon>Cephaloticoccus</taxon>
    </lineage>
</organism>
<evidence type="ECO:0000313" key="2">
    <source>
        <dbReference type="Proteomes" id="UP000070058"/>
    </source>
</evidence>
<reference evidence="2" key="1">
    <citation type="submission" date="2016-02" db="EMBL/GenBank/DDBJ databases">
        <authorList>
            <person name="Sanders J.G."/>
            <person name="Lin J.Y."/>
            <person name="Wertz J.T."/>
            <person name="Russell J.A."/>
            <person name="Moreau C.S."/>
            <person name="Powell S."/>
        </authorList>
    </citation>
    <scope>NUCLEOTIDE SEQUENCE [LARGE SCALE GENOMIC DNA]</scope>
    <source>
        <strain evidence="2">CAG34</strain>
    </source>
</reference>
<dbReference type="Proteomes" id="UP000070058">
    <property type="component" value="Unassembled WGS sequence"/>
</dbReference>
<sequence length="72" mass="8423">MAERGRFDFHIRFADLVGLLRRSGYSSKQEGSHVSFRKEGRVVANLQPKGKWMAKPYQVRQVRAFLKTEQQL</sequence>
<proteinExistence type="predicted"/>
<name>A0A139SSI7_9BACT</name>
<accession>A0A139SSI7</accession>
<dbReference type="OrthoDB" id="129814at2"/>
<protein>
    <recommendedName>
        <fullName evidence="3">Toxin HicA</fullName>
    </recommendedName>
</protein>
<dbReference type="AlphaFoldDB" id="A0A139SSI7"/>
<dbReference type="EMBL" id="LSZQ01000014">
    <property type="protein sequence ID" value="KXU37527.1"/>
    <property type="molecule type" value="Genomic_DNA"/>
</dbReference>
<keyword evidence="2" id="KW-1185">Reference proteome</keyword>
<gene>
    <name evidence="1" type="ORF">AXK11_02205</name>
</gene>
<comment type="caution">
    <text evidence="1">The sequence shown here is derived from an EMBL/GenBank/DDBJ whole genome shotgun (WGS) entry which is preliminary data.</text>
</comment>
<dbReference type="RefSeq" id="WP_068628816.1">
    <property type="nucleotide sequence ID" value="NZ_LSZQ01000014.1"/>
</dbReference>